<dbReference type="PANTHER" id="PTHR40469:SF2">
    <property type="entry name" value="GALACTOSE-BINDING DOMAIN-LIKE SUPERFAMILY PROTEIN"/>
    <property type="match status" value="1"/>
</dbReference>
<name>A0AA35TZ21_GEOBA</name>
<accession>A0AA35TZ21</accession>
<reference evidence="2" key="1">
    <citation type="submission" date="2023-03" db="EMBL/GenBank/DDBJ databases">
        <authorList>
            <person name="Steffen K."/>
            <person name="Cardenas P."/>
        </authorList>
    </citation>
    <scope>NUCLEOTIDE SEQUENCE</scope>
</reference>
<evidence type="ECO:0000313" key="2">
    <source>
        <dbReference type="EMBL" id="CAI8056894.1"/>
    </source>
</evidence>
<proteinExistence type="predicted"/>
<dbReference type="InterPro" id="IPR029010">
    <property type="entry name" value="ThuA-like"/>
</dbReference>
<evidence type="ECO:0000313" key="3">
    <source>
        <dbReference type="Proteomes" id="UP001174909"/>
    </source>
</evidence>
<dbReference type="AlphaFoldDB" id="A0AA35TZ21"/>
<gene>
    <name evidence="2" type="ORF">GBAR_LOCUS30986</name>
</gene>
<keyword evidence="3" id="KW-1185">Reference proteome</keyword>
<dbReference type="EMBL" id="CASHTH010004403">
    <property type="protein sequence ID" value="CAI8056894.1"/>
    <property type="molecule type" value="Genomic_DNA"/>
</dbReference>
<dbReference type="InterPro" id="IPR029062">
    <property type="entry name" value="Class_I_gatase-like"/>
</dbReference>
<sequence>MKLLVVSGGRHPYEESTPILETFLKGAGHDVTVTEDASPLADRSAMSGYDALVFNTRRENVPDFGDWTLSASEMEGLREYVGGGGAFVCIHIATCVAAAWPEYHDITGGGWISGTSYHPPYGQFTVNVSDAAHPGASGIADFSTNDELYMNLAIKDGSDVFLTGNAGDGTYPWGPDRSPTFMPGGTYPLGWTRKYGDGNVFVLLLGHDGRSFETPEFQRLVLNGVEWAATKVAA</sequence>
<dbReference type="PANTHER" id="PTHR40469">
    <property type="entry name" value="SECRETED GLYCOSYL HYDROLASE"/>
    <property type="match status" value="1"/>
</dbReference>
<organism evidence="2 3">
    <name type="scientific">Geodia barretti</name>
    <name type="common">Barrett's horny sponge</name>
    <dbReference type="NCBI Taxonomy" id="519541"/>
    <lineage>
        <taxon>Eukaryota</taxon>
        <taxon>Metazoa</taxon>
        <taxon>Porifera</taxon>
        <taxon>Demospongiae</taxon>
        <taxon>Heteroscleromorpha</taxon>
        <taxon>Tetractinellida</taxon>
        <taxon>Astrophorina</taxon>
        <taxon>Geodiidae</taxon>
        <taxon>Geodia</taxon>
    </lineage>
</organism>
<evidence type="ECO:0000259" key="1">
    <source>
        <dbReference type="Pfam" id="PF06283"/>
    </source>
</evidence>
<feature type="domain" description="ThuA-like" evidence="1">
    <location>
        <begin position="2"/>
        <end position="228"/>
    </location>
</feature>
<dbReference type="SUPFAM" id="SSF52317">
    <property type="entry name" value="Class I glutamine amidotransferase-like"/>
    <property type="match status" value="1"/>
</dbReference>
<dbReference type="Proteomes" id="UP001174909">
    <property type="component" value="Unassembled WGS sequence"/>
</dbReference>
<dbReference type="Gene3D" id="3.40.50.880">
    <property type="match status" value="1"/>
</dbReference>
<protein>
    <recommendedName>
        <fullName evidence="1">ThuA-like domain-containing protein</fullName>
    </recommendedName>
</protein>
<dbReference type="Pfam" id="PF06283">
    <property type="entry name" value="ThuA"/>
    <property type="match status" value="1"/>
</dbReference>
<comment type="caution">
    <text evidence="2">The sequence shown here is derived from an EMBL/GenBank/DDBJ whole genome shotgun (WGS) entry which is preliminary data.</text>
</comment>